<accession>A0ABU9DT50</accession>
<dbReference type="PANTHER" id="PTHR30450:SF1">
    <property type="entry name" value="D-METHIONINE TRANSPORT SYSTEM PERMEASE PROTEIN METI-RELATED"/>
    <property type="match status" value="1"/>
</dbReference>
<comment type="similarity">
    <text evidence="7">Belongs to the binding-protein-dependent transport system permease family.</text>
</comment>
<organism evidence="9 10">
    <name type="scientific">Paenibacillus filicis</name>
    <dbReference type="NCBI Taxonomy" id="669464"/>
    <lineage>
        <taxon>Bacteria</taxon>
        <taxon>Bacillati</taxon>
        <taxon>Bacillota</taxon>
        <taxon>Bacilli</taxon>
        <taxon>Bacillales</taxon>
        <taxon>Paenibacillaceae</taxon>
        <taxon>Paenibacillus</taxon>
    </lineage>
</organism>
<dbReference type="InterPro" id="IPR000515">
    <property type="entry name" value="MetI-like"/>
</dbReference>
<comment type="caution">
    <text evidence="9">The sequence shown here is derived from an EMBL/GenBank/DDBJ whole genome shotgun (WGS) entry which is preliminary data.</text>
</comment>
<dbReference type="Pfam" id="PF00528">
    <property type="entry name" value="BPD_transp_1"/>
    <property type="match status" value="1"/>
</dbReference>
<evidence type="ECO:0000256" key="5">
    <source>
        <dbReference type="ARBA" id="ARBA00022989"/>
    </source>
</evidence>
<feature type="transmembrane region" description="Helical" evidence="7">
    <location>
        <begin position="59"/>
        <end position="82"/>
    </location>
</feature>
<evidence type="ECO:0000313" key="10">
    <source>
        <dbReference type="Proteomes" id="UP001469365"/>
    </source>
</evidence>
<reference evidence="9 10" key="1">
    <citation type="submission" date="2024-04" db="EMBL/GenBank/DDBJ databases">
        <title>draft genome sequnece of Paenibacillus filicis.</title>
        <authorList>
            <person name="Kim D.-U."/>
        </authorList>
    </citation>
    <scope>NUCLEOTIDE SEQUENCE [LARGE SCALE GENOMIC DNA]</scope>
    <source>
        <strain evidence="9 10">KACC14197</strain>
    </source>
</reference>
<feature type="domain" description="ABC transmembrane type-1" evidence="8">
    <location>
        <begin position="19"/>
        <end position="212"/>
    </location>
</feature>
<keyword evidence="3" id="KW-1003">Cell membrane</keyword>
<dbReference type="RefSeq" id="WP_341419185.1">
    <property type="nucleotide sequence ID" value="NZ_JBBPCC010000026.1"/>
</dbReference>
<evidence type="ECO:0000256" key="7">
    <source>
        <dbReference type="RuleBase" id="RU363032"/>
    </source>
</evidence>
<dbReference type="PROSITE" id="PS50928">
    <property type="entry name" value="ABC_TM1"/>
    <property type="match status" value="1"/>
</dbReference>
<feature type="transmembrane region" description="Helical" evidence="7">
    <location>
        <begin position="152"/>
        <end position="173"/>
    </location>
</feature>
<keyword evidence="5 7" id="KW-1133">Transmembrane helix</keyword>
<dbReference type="PANTHER" id="PTHR30450">
    <property type="entry name" value="ABC TRANSPORTER PERMEASE"/>
    <property type="match status" value="1"/>
</dbReference>
<keyword evidence="4 7" id="KW-0812">Transmembrane</keyword>
<dbReference type="CDD" id="cd06261">
    <property type="entry name" value="TM_PBP2"/>
    <property type="match status" value="1"/>
</dbReference>
<protein>
    <submittedName>
        <fullName evidence="9">Methionine ABC transporter permease</fullName>
    </submittedName>
</protein>
<comment type="subcellular location">
    <subcellularLocation>
        <location evidence="1 7">Cell membrane</location>
        <topology evidence="1 7">Multi-pass membrane protein</topology>
    </subcellularLocation>
</comment>
<dbReference type="Gene3D" id="1.10.3720.10">
    <property type="entry name" value="MetI-like"/>
    <property type="match status" value="1"/>
</dbReference>
<gene>
    <name evidence="9" type="ORF">WMW72_29585</name>
</gene>
<dbReference type="InterPro" id="IPR051322">
    <property type="entry name" value="AA_ABC_Transporter_Permease"/>
</dbReference>
<dbReference type="SUPFAM" id="SSF161098">
    <property type="entry name" value="MetI-like"/>
    <property type="match status" value="1"/>
</dbReference>
<evidence type="ECO:0000256" key="6">
    <source>
        <dbReference type="ARBA" id="ARBA00023136"/>
    </source>
</evidence>
<evidence type="ECO:0000259" key="8">
    <source>
        <dbReference type="PROSITE" id="PS50928"/>
    </source>
</evidence>
<sequence length="224" mass="24939">MDEMIHQISKAMPDFWIAFGESWYMLLISIPITVMLGVPLGTVLYFIRPGSRFKAPRTYIILNGLVNIVRSFPFIVLLIAIIPITRLIVGTALGTTAVIVPLVVASTPYFARFIEQSLLEINRGLIEAAESMGASWPRIIWSVLYVEARSSIVNSIVIILVSFLNYSSVAGLVGGGGLGDFALRYGYQRYETYTMAFTIIVIVICVQLFQFVGNYIVSKLDKRL</sequence>
<dbReference type="InterPro" id="IPR035906">
    <property type="entry name" value="MetI-like_sf"/>
</dbReference>
<dbReference type="EMBL" id="JBBPCC010000026">
    <property type="protein sequence ID" value="MEK8132056.1"/>
    <property type="molecule type" value="Genomic_DNA"/>
</dbReference>
<feature type="transmembrane region" description="Helical" evidence="7">
    <location>
        <begin position="88"/>
        <end position="111"/>
    </location>
</feature>
<evidence type="ECO:0000256" key="1">
    <source>
        <dbReference type="ARBA" id="ARBA00004651"/>
    </source>
</evidence>
<evidence type="ECO:0000256" key="2">
    <source>
        <dbReference type="ARBA" id="ARBA00022448"/>
    </source>
</evidence>
<evidence type="ECO:0000256" key="3">
    <source>
        <dbReference type="ARBA" id="ARBA00022475"/>
    </source>
</evidence>
<keyword evidence="6 7" id="KW-0472">Membrane</keyword>
<name>A0ABU9DT50_9BACL</name>
<feature type="transmembrane region" description="Helical" evidence="7">
    <location>
        <begin position="193"/>
        <end position="217"/>
    </location>
</feature>
<evidence type="ECO:0000313" key="9">
    <source>
        <dbReference type="EMBL" id="MEK8132056.1"/>
    </source>
</evidence>
<proteinExistence type="inferred from homology"/>
<evidence type="ECO:0000256" key="4">
    <source>
        <dbReference type="ARBA" id="ARBA00022692"/>
    </source>
</evidence>
<feature type="transmembrane region" description="Helical" evidence="7">
    <location>
        <begin position="23"/>
        <end position="47"/>
    </location>
</feature>
<keyword evidence="10" id="KW-1185">Reference proteome</keyword>
<dbReference type="Proteomes" id="UP001469365">
    <property type="component" value="Unassembled WGS sequence"/>
</dbReference>
<keyword evidence="2 7" id="KW-0813">Transport</keyword>